<reference evidence="1 2" key="1">
    <citation type="submission" date="2023-07" db="EMBL/GenBank/DDBJ databases">
        <title>Sequencing the genomes of 1000 actinobacteria strains.</title>
        <authorList>
            <person name="Klenk H.-P."/>
        </authorList>
    </citation>
    <scope>NUCLEOTIDE SEQUENCE [LARGE SCALE GENOMIC DNA]</scope>
    <source>
        <strain evidence="1 2">GD13</strain>
    </source>
</reference>
<dbReference type="SUPFAM" id="SSF142906">
    <property type="entry name" value="YjbR-like"/>
    <property type="match status" value="1"/>
</dbReference>
<sequence>MAHPIMFDEDDPYLARLRSVVGRFPGCFEKVAHGRPTFRAGEKGKVFAYFGGSVKQPQGHEPHDAGLLFKPDPAEADALRDDARFWSPAYLGPSGWLGVDLDGPDVDWDEVAELVDASYRQVAARTLLVELDGS</sequence>
<evidence type="ECO:0000313" key="1">
    <source>
        <dbReference type="EMBL" id="MDP9822528.1"/>
    </source>
</evidence>
<dbReference type="Gene3D" id="3.90.1150.30">
    <property type="match status" value="1"/>
</dbReference>
<dbReference type="RefSeq" id="WP_068124724.1">
    <property type="nucleotide sequence ID" value="NZ_CCXJ01000770.2"/>
</dbReference>
<comment type="caution">
    <text evidence="1">The sequence shown here is derived from an EMBL/GenBank/DDBJ whole genome shotgun (WGS) entry which is preliminary data.</text>
</comment>
<dbReference type="Pfam" id="PF04237">
    <property type="entry name" value="YjbR"/>
    <property type="match status" value="1"/>
</dbReference>
<dbReference type="InterPro" id="IPR058532">
    <property type="entry name" value="YjbR/MT2646/Rv2570-like"/>
</dbReference>
<organism evidence="1 2">
    <name type="scientific">Nocardioides massiliensis</name>
    <dbReference type="NCBI Taxonomy" id="1325935"/>
    <lineage>
        <taxon>Bacteria</taxon>
        <taxon>Bacillati</taxon>
        <taxon>Actinomycetota</taxon>
        <taxon>Actinomycetes</taxon>
        <taxon>Propionibacteriales</taxon>
        <taxon>Nocardioidaceae</taxon>
        <taxon>Nocardioides</taxon>
    </lineage>
</organism>
<dbReference type="GO" id="GO:0003677">
    <property type="term" value="F:DNA binding"/>
    <property type="evidence" value="ECO:0007669"/>
    <property type="project" value="UniProtKB-KW"/>
</dbReference>
<protein>
    <submittedName>
        <fullName evidence="1">DNA-binding protein (MmcQ/YjbR family)</fullName>
    </submittedName>
</protein>
<gene>
    <name evidence="1" type="ORF">J2S59_002337</name>
</gene>
<evidence type="ECO:0000313" key="2">
    <source>
        <dbReference type="Proteomes" id="UP001240447"/>
    </source>
</evidence>
<proteinExistence type="predicted"/>
<accession>A0ABT9NQ82</accession>
<dbReference type="EMBL" id="JAUSQM010000001">
    <property type="protein sequence ID" value="MDP9822528.1"/>
    <property type="molecule type" value="Genomic_DNA"/>
</dbReference>
<dbReference type="InterPro" id="IPR038056">
    <property type="entry name" value="YjbR-like_sf"/>
</dbReference>
<keyword evidence="1" id="KW-0238">DNA-binding</keyword>
<keyword evidence="2" id="KW-1185">Reference proteome</keyword>
<name>A0ABT9NQ82_9ACTN</name>
<dbReference type="Proteomes" id="UP001240447">
    <property type="component" value="Unassembled WGS sequence"/>
</dbReference>